<accession>A0A327XYK0</accession>
<dbReference type="InterPro" id="IPR010656">
    <property type="entry name" value="DctM"/>
</dbReference>
<keyword evidence="1" id="KW-0813">Transport</keyword>
<keyword evidence="2" id="KW-0472">Membrane</keyword>
<keyword evidence="2" id="KW-0812">Transmembrane</keyword>
<comment type="caution">
    <text evidence="4">The sequence shown here is derived from an EMBL/GenBank/DDBJ whole genome shotgun (WGS) entry which is preliminary data.</text>
</comment>
<name>A0A327XYK0_9RHOB</name>
<dbReference type="EMBL" id="QLMG01000030">
    <property type="protein sequence ID" value="RAK14058.1"/>
    <property type="molecule type" value="Genomic_DNA"/>
</dbReference>
<dbReference type="Pfam" id="PF06808">
    <property type="entry name" value="DctM"/>
    <property type="match status" value="1"/>
</dbReference>
<comment type="subcellular location">
    <subcellularLocation>
        <location evidence="1">Cell inner membrane</location>
        <topology evidence="1">Multi-pass membrane protein</topology>
    </subcellularLocation>
</comment>
<gene>
    <name evidence="4" type="ORF">ATI53_103023</name>
</gene>
<evidence type="ECO:0000313" key="5">
    <source>
        <dbReference type="Proteomes" id="UP000249165"/>
    </source>
</evidence>
<dbReference type="GO" id="GO:0005886">
    <property type="term" value="C:plasma membrane"/>
    <property type="evidence" value="ECO:0007669"/>
    <property type="project" value="UniProtKB-SubCell"/>
</dbReference>
<proteinExistence type="predicted"/>
<evidence type="ECO:0000313" key="4">
    <source>
        <dbReference type="EMBL" id="RAK14058.1"/>
    </source>
</evidence>
<dbReference type="GO" id="GO:0022857">
    <property type="term" value="F:transmembrane transporter activity"/>
    <property type="evidence" value="ECO:0007669"/>
    <property type="project" value="UniProtKB-UniRule"/>
</dbReference>
<dbReference type="AlphaFoldDB" id="A0A327XYK0"/>
<keyword evidence="1" id="KW-0997">Cell inner membrane</keyword>
<keyword evidence="1" id="KW-1003">Cell membrane</keyword>
<evidence type="ECO:0000256" key="1">
    <source>
        <dbReference type="RuleBase" id="RU369079"/>
    </source>
</evidence>
<reference evidence="4 5" key="1">
    <citation type="submission" date="2018-06" db="EMBL/GenBank/DDBJ databases">
        <title>Genomic Encyclopedia of Archaeal and Bacterial Type Strains, Phase II (KMG-II): from individual species to whole genera.</title>
        <authorList>
            <person name="Goeker M."/>
        </authorList>
    </citation>
    <scope>NUCLEOTIDE SEQUENCE [LARGE SCALE GENOMIC DNA]</scope>
    <source>
        <strain evidence="4 5">DSM 22011</strain>
    </source>
</reference>
<feature type="transmembrane region" description="Helical" evidence="2">
    <location>
        <begin position="24"/>
        <end position="44"/>
    </location>
</feature>
<protein>
    <submittedName>
        <fullName evidence="4">C4-dicarboxylate transporter DctM subunit</fullName>
    </submittedName>
</protein>
<sequence length="51" mass="5460">MVGLNLFIASGIARIGVPQIARGVMPFVLILLVDLLIISVPPWLSLVFTGQ</sequence>
<organism evidence="4 5">
    <name type="scientific">Salipiger aestuarii</name>
    <dbReference type="NCBI Taxonomy" id="568098"/>
    <lineage>
        <taxon>Bacteria</taxon>
        <taxon>Pseudomonadati</taxon>
        <taxon>Pseudomonadota</taxon>
        <taxon>Alphaproteobacteria</taxon>
        <taxon>Rhodobacterales</taxon>
        <taxon>Roseobacteraceae</taxon>
        <taxon>Salipiger</taxon>
    </lineage>
</organism>
<keyword evidence="2" id="KW-1133">Transmembrane helix</keyword>
<feature type="domain" description="TRAP C4-dicarboxylate transport system permease DctM subunit" evidence="3">
    <location>
        <begin position="2"/>
        <end position="44"/>
    </location>
</feature>
<comment type="function">
    <text evidence="1">Part of the tripartite ATP-independent periplasmic (TRAP) transport system.</text>
</comment>
<evidence type="ECO:0000259" key="3">
    <source>
        <dbReference type="Pfam" id="PF06808"/>
    </source>
</evidence>
<dbReference type="Proteomes" id="UP000249165">
    <property type="component" value="Unassembled WGS sequence"/>
</dbReference>
<evidence type="ECO:0000256" key="2">
    <source>
        <dbReference type="SAM" id="Phobius"/>
    </source>
</evidence>
<keyword evidence="5" id="KW-1185">Reference proteome</keyword>